<dbReference type="GO" id="GO:0003700">
    <property type="term" value="F:DNA-binding transcription factor activity"/>
    <property type="evidence" value="ECO:0007669"/>
    <property type="project" value="InterPro"/>
</dbReference>
<feature type="domain" description="SIS" evidence="5">
    <location>
        <begin position="125"/>
        <end position="257"/>
    </location>
</feature>
<comment type="caution">
    <text evidence="6">The sequence shown here is derived from an EMBL/GenBank/DDBJ whole genome shotgun (WGS) entry which is preliminary data.</text>
</comment>
<evidence type="ECO:0000256" key="3">
    <source>
        <dbReference type="ARBA" id="ARBA00023163"/>
    </source>
</evidence>
<dbReference type="InterPro" id="IPR035472">
    <property type="entry name" value="RpiR-like_SIS"/>
</dbReference>
<evidence type="ECO:0000313" key="7">
    <source>
        <dbReference type="Proteomes" id="UP000274920"/>
    </source>
</evidence>
<dbReference type="GO" id="GO:0003677">
    <property type="term" value="F:DNA binding"/>
    <property type="evidence" value="ECO:0007669"/>
    <property type="project" value="UniProtKB-KW"/>
</dbReference>
<dbReference type="InterPro" id="IPR000281">
    <property type="entry name" value="HTH_RpiR"/>
</dbReference>
<dbReference type="InterPro" id="IPR046348">
    <property type="entry name" value="SIS_dom_sf"/>
</dbReference>
<keyword evidence="2" id="KW-0238">DNA-binding</keyword>
<dbReference type="GO" id="GO:1901135">
    <property type="term" value="P:carbohydrate derivative metabolic process"/>
    <property type="evidence" value="ECO:0007669"/>
    <property type="project" value="InterPro"/>
</dbReference>
<accession>A0A3R8JJI4</accession>
<keyword evidence="3" id="KW-0804">Transcription</keyword>
<dbReference type="SUPFAM" id="SSF53697">
    <property type="entry name" value="SIS domain"/>
    <property type="match status" value="1"/>
</dbReference>
<dbReference type="SUPFAM" id="SSF46689">
    <property type="entry name" value="Homeodomain-like"/>
    <property type="match status" value="1"/>
</dbReference>
<evidence type="ECO:0000259" key="5">
    <source>
        <dbReference type="PROSITE" id="PS51464"/>
    </source>
</evidence>
<dbReference type="AlphaFoldDB" id="A0A3R8JJI4"/>
<protein>
    <submittedName>
        <fullName evidence="6">MurR/RpiR family transcriptional regulator</fullName>
    </submittedName>
</protein>
<dbReference type="PANTHER" id="PTHR30514">
    <property type="entry name" value="GLUCOKINASE"/>
    <property type="match status" value="1"/>
</dbReference>
<gene>
    <name evidence="6" type="ORF">EBB54_00700</name>
</gene>
<dbReference type="GO" id="GO:0097367">
    <property type="term" value="F:carbohydrate derivative binding"/>
    <property type="evidence" value="ECO:0007669"/>
    <property type="project" value="InterPro"/>
</dbReference>
<dbReference type="Gene3D" id="3.40.50.10490">
    <property type="entry name" value="Glucose-6-phosphate isomerase like protein, domain 1"/>
    <property type="match status" value="1"/>
</dbReference>
<dbReference type="Pfam" id="PF01418">
    <property type="entry name" value="HTH_6"/>
    <property type="match status" value="1"/>
</dbReference>
<dbReference type="InterPro" id="IPR001347">
    <property type="entry name" value="SIS_dom"/>
</dbReference>
<feature type="domain" description="HTH rpiR-type" evidence="4">
    <location>
        <begin position="9"/>
        <end position="85"/>
    </location>
</feature>
<dbReference type="PANTHER" id="PTHR30514:SF1">
    <property type="entry name" value="HTH-TYPE TRANSCRIPTIONAL REGULATOR HEXR-RELATED"/>
    <property type="match status" value="1"/>
</dbReference>
<dbReference type="CDD" id="cd05013">
    <property type="entry name" value="SIS_RpiR"/>
    <property type="match status" value="1"/>
</dbReference>
<dbReference type="PROSITE" id="PS51071">
    <property type="entry name" value="HTH_RPIR"/>
    <property type="match status" value="1"/>
</dbReference>
<evidence type="ECO:0000256" key="1">
    <source>
        <dbReference type="ARBA" id="ARBA00023015"/>
    </source>
</evidence>
<dbReference type="Pfam" id="PF01380">
    <property type="entry name" value="SIS"/>
    <property type="match status" value="1"/>
</dbReference>
<dbReference type="PROSITE" id="PS51464">
    <property type="entry name" value="SIS"/>
    <property type="match status" value="1"/>
</dbReference>
<dbReference type="InterPro" id="IPR036388">
    <property type="entry name" value="WH-like_DNA-bd_sf"/>
</dbReference>
<evidence type="ECO:0000313" key="6">
    <source>
        <dbReference type="EMBL" id="RRK30073.1"/>
    </source>
</evidence>
<evidence type="ECO:0000256" key="2">
    <source>
        <dbReference type="ARBA" id="ARBA00023125"/>
    </source>
</evidence>
<dbReference type="EMBL" id="RHJS01000002">
    <property type="protein sequence ID" value="RRK30073.1"/>
    <property type="molecule type" value="Genomic_DNA"/>
</dbReference>
<reference evidence="6" key="1">
    <citation type="submission" date="2018-10" db="EMBL/GenBank/DDBJ databases">
        <title>Schaedlerella arabinophila gen. nov. sp. nov., isolated from the mouse intestinal tract and comparative analysis with the genome of the closely related altered Schaedler flora strain ASF502.</title>
        <authorList>
            <person name="Miyake S."/>
            <person name="Soh M."/>
            <person name="Seedorf H."/>
        </authorList>
    </citation>
    <scope>NUCLEOTIDE SEQUENCE [LARGE SCALE GENOMIC DNA]</scope>
    <source>
        <strain evidence="6">DSM 106076</strain>
    </source>
</reference>
<dbReference type="PROSITE" id="PS00356">
    <property type="entry name" value="HTH_LACI_1"/>
    <property type="match status" value="1"/>
</dbReference>
<dbReference type="Gene3D" id="1.10.10.10">
    <property type="entry name" value="Winged helix-like DNA-binding domain superfamily/Winged helix DNA-binding domain"/>
    <property type="match status" value="1"/>
</dbReference>
<keyword evidence="7" id="KW-1185">Reference proteome</keyword>
<dbReference type="Proteomes" id="UP000274920">
    <property type="component" value="Unassembled WGS sequence"/>
</dbReference>
<evidence type="ECO:0000259" key="4">
    <source>
        <dbReference type="PROSITE" id="PS51071"/>
    </source>
</evidence>
<name>A0A3R8JJI4_9FIRM</name>
<organism evidence="6 7">
    <name type="scientific">Schaedlerella arabinosiphila</name>
    <dbReference type="NCBI Taxonomy" id="2044587"/>
    <lineage>
        <taxon>Bacteria</taxon>
        <taxon>Bacillati</taxon>
        <taxon>Bacillota</taxon>
        <taxon>Clostridia</taxon>
        <taxon>Lachnospirales</taxon>
        <taxon>Lachnospiraceae</taxon>
        <taxon>Schaedlerella</taxon>
    </lineage>
</organism>
<dbReference type="InterPro" id="IPR009057">
    <property type="entry name" value="Homeodomain-like_sf"/>
</dbReference>
<dbReference type="InterPro" id="IPR047640">
    <property type="entry name" value="RpiR-like"/>
</dbReference>
<proteinExistence type="predicted"/>
<keyword evidence="1" id="KW-0805">Transcription regulation</keyword>
<sequence>MSERDFLKREVLDVIKEQYDLIFSAEKKVADFVLQNPQKAVECNVSELAKHSGVSDATIVRMCHHIGYTGYYQFRITLARDLGKQQYNSIESIESKDSVEAMFGEFAKSMLVMGRRLDLEVMRACVNLLKNCKVAHIMAVGNTSPLAQYMGFRLGRLGIKSTYNVAPEYFLNHVNLADEGDILIAISQSGTSRQVIQGMELGKEKGLKMIAITACGQTPVSDLADYVLLSAGIEEPFSYYKSYAHLNETAIIDALLNFVTNEELIKMRQADKPEMILSEYKI</sequence>